<keyword evidence="2" id="KW-1185">Reference proteome</keyword>
<name>A0A1C5JNU2_9ACTN</name>
<organism evidence="1 2">
    <name type="scientific">Micromonospora inositola</name>
    <dbReference type="NCBI Taxonomy" id="47865"/>
    <lineage>
        <taxon>Bacteria</taxon>
        <taxon>Bacillati</taxon>
        <taxon>Actinomycetota</taxon>
        <taxon>Actinomycetes</taxon>
        <taxon>Micromonosporales</taxon>
        <taxon>Micromonosporaceae</taxon>
        <taxon>Micromonospora</taxon>
    </lineage>
</organism>
<dbReference type="Proteomes" id="UP000198221">
    <property type="component" value="Chromosome I"/>
</dbReference>
<proteinExistence type="predicted"/>
<gene>
    <name evidence="1" type="ORF">GA0070613_5048</name>
</gene>
<sequence>MSPTGVSHCISRRRMRAGWCRRLTLVTFPFQRLELPGTQARVTAVNEQLWALVEPRCYHSWCWDPMASRG</sequence>
<reference evidence="2" key="1">
    <citation type="submission" date="2016-06" db="EMBL/GenBank/DDBJ databases">
        <authorList>
            <person name="Varghese N."/>
            <person name="Submissions Spin"/>
        </authorList>
    </citation>
    <scope>NUCLEOTIDE SEQUENCE [LARGE SCALE GENOMIC DNA]</scope>
    <source>
        <strain evidence="2">DSM 43819</strain>
    </source>
</reference>
<protein>
    <submittedName>
        <fullName evidence="1">Uncharacterized protein</fullName>
    </submittedName>
</protein>
<accession>A0A1C5JNU2</accession>
<evidence type="ECO:0000313" key="1">
    <source>
        <dbReference type="EMBL" id="SCG72264.1"/>
    </source>
</evidence>
<dbReference type="AlphaFoldDB" id="A0A1C5JNU2"/>
<evidence type="ECO:0000313" key="2">
    <source>
        <dbReference type="Proteomes" id="UP000198221"/>
    </source>
</evidence>
<dbReference type="EMBL" id="LT607754">
    <property type="protein sequence ID" value="SCG72264.1"/>
    <property type="molecule type" value="Genomic_DNA"/>
</dbReference>